<keyword evidence="1" id="KW-0813">Transport</keyword>
<dbReference type="InterPro" id="IPR003439">
    <property type="entry name" value="ABC_transporter-like_ATP-bd"/>
</dbReference>
<dbReference type="PANTHER" id="PTHR42781">
    <property type="entry name" value="SPERMIDINE/PUTRESCINE IMPORT ATP-BINDING PROTEIN POTA"/>
    <property type="match status" value="1"/>
</dbReference>
<evidence type="ECO:0000256" key="2">
    <source>
        <dbReference type="ARBA" id="ARBA00022741"/>
    </source>
</evidence>
<dbReference type="InterPro" id="IPR017871">
    <property type="entry name" value="ABC_transporter-like_CS"/>
</dbReference>
<name>A0A1I2CDN0_9MICO</name>
<evidence type="ECO:0000256" key="1">
    <source>
        <dbReference type="ARBA" id="ARBA00022448"/>
    </source>
</evidence>
<dbReference type="SUPFAM" id="SSF52540">
    <property type="entry name" value="P-loop containing nucleoside triphosphate hydrolases"/>
    <property type="match status" value="1"/>
</dbReference>
<dbReference type="EC" id="7.6.2.9" evidence="4"/>
<feature type="domain" description="ABC transporter" evidence="5">
    <location>
        <begin position="16"/>
        <end position="252"/>
    </location>
</feature>
<organism evidence="6 7">
    <name type="scientific">Flavimobilis marinus</name>
    <dbReference type="NCBI Taxonomy" id="285351"/>
    <lineage>
        <taxon>Bacteria</taxon>
        <taxon>Bacillati</taxon>
        <taxon>Actinomycetota</taxon>
        <taxon>Actinomycetes</taxon>
        <taxon>Micrococcales</taxon>
        <taxon>Jonesiaceae</taxon>
        <taxon>Flavimobilis</taxon>
    </lineage>
</organism>
<gene>
    <name evidence="6" type="ORF">SAMN04488035_0086</name>
</gene>
<keyword evidence="3 6" id="KW-0067">ATP-binding</keyword>
<dbReference type="SMART" id="SM00382">
    <property type="entry name" value="AAA"/>
    <property type="match status" value="1"/>
</dbReference>
<dbReference type="PROSITE" id="PS50893">
    <property type="entry name" value="ABC_TRANSPORTER_2"/>
    <property type="match status" value="1"/>
</dbReference>
<evidence type="ECO:0000259" key="5">
    <source>
        <dbReference type="PROSITE" id="PS50893"/>
    </source>
</evidence>
<evidence type="ECO:0000313" key="6">
    <source>
        <dbReference type="EMBL" id="SFE66469.1"/>
    </source>
</evidence>
<dbReference type="Proteomes" id="UP000198520">
    <property type="component" value="Unassembled WGS sequence"/>
</dbReference>
<dbReference type="AlphaFoldDB" id="A0A1I2CDN0"/>
<dbReference type="PROSITE" id="PS00211">
    <property type="entry name" value="ABC_TRANSPORTER_1"/>
    <property type="match status" value="1"/>
</dbReference>
<dbReference type="GO" id="GO:0005524">
    <property type="term" value="F:ATP binding"/>
    <property type="evidence" value="ECO:0007669"/>
    <property type="project" value="UniProtKB-KW"/>
</dbReference>
<dbReference type="GO" id="GO:0015418">
    <property type="term" value="F:ABC-type quaternary ammonium compound transporting activity"/>
    <property type="evidence" value="ECO:0007669"/>
    <property type="project" value="UniProtKB-EC"/>
</dbReference>
<dbReference type="InterPro" id="IPR050093">
    <property type="entry name" value="ABC_SmlMolc_Importer"/>
</dbReference>
<dbReference type="RefSeq" id="WP_093374150.1">
    <property type="nucleotide sequence ID" value="NZ_BNAN01000001.1"/>
</dbReference>
<dbReference type="PANTHER" id="PTHR42781:SF4">
    <property type="entry name" value="SPERMIDINE_PUTRESCINE IMPORT ATP-BINDING PROTEIN POTA"/>
    <property type="match status" value="1"/>
</dbReference>
<dbReference type="Pfam" id="PF00005">
    <property type="entry name" value="ABC_tran"/>
    <property type="match status" value="1"/>
</dbReference>
<evidence type="ECO:0000256" key="3">
    <source>
        <dbReference type="ARBA" id="ARBA00022840"/>
    </source>
</evidence>
<keyword evidence="2" id="KW-0547">Nucleotide-binding</keyword>
<reference evidence="7" key="1">
    <citation type="submission" date="2016-10" db="EMBL/GenBank/DDBJ databases">
        <authorList>
            <person name="Varghese N."/>
            <person name="Submissions S."/>
        </authorList>
    </citation>
    <scope>NUCLEOTIDE SEQUENCE [LARGE SCALE GENOMIC DNA]</scope>
    <source>
        <strain evidence="7">DSM 19083</strain>
    </source>
</reference>
<proteinExistence type="predicted"/>
<sequence length="347" mass="36961">MATSEETPDDARTGGLEVRDLVVRYEPARRGDDAVVAVDGVSLEVRPGEVVALLGPSGCGKSSLLRAVAGLEPVAAGDVRWAGRSIVRLPVHRRGFGLMFQDGQLFPHRDVARNVAYGLEGRMPRAERAARVTELLDVVGLHGYATRPVATLSGGEQQRVALARALAPRPALLLLDEPLSALDRGLRERLAVDLREVLATTGTTALFVTHDHDEAFTVADRVGVMGSGRLLQVGTPDDLWHHPATPEVARFLGYEAFLGGHGSTVVALAPGAFRLADLQQGAADSDDHRAAVVRGASFRKGHTEVSLEVEGVGVVTAFVPWDRVPDPGTAVRVALDPRQTAQIHGPR</sequence>
<protein>
    <recommendedName>
        <fullName evidence="4">ABC-type quaternary amine transporter</fullName>
        <ecNumber evidence="4">7.6.2.9</ecNumber>
    </recommendedName>
</protein>
<keyword evidence="7" id="KW-1185">Reference proteome</keyword>
<dbReference type="EMBL" id="FONZ01000001">
    <property type="protein sequence ID" value="SFE66469.1"/>
    <property type="molecule type" value="Genomic_DNA"/>
</dbReference>
<dbReference type="InterPro" id="IPR027417">
    <property type="entry name" value="P-loop_NTPase"/>
</dbReference>
<dbReference type="InterPro" id="IPR003593">
    <property type="entry name" value="AAA+_ATPase"/>
</dbReference>
<dbReference type="Gene3D" id="3.40.50.300">
    <property type="entry name" value="P-loop containing nucleotide triphosphate hydrolases"/>
    <property type="match status" value="1"/>
</dbReference>
<dbReference type="STRING" id="285351.SAMN04488035_0086"/>
<accession>A0A1I2CDN0</accession>
<dbReference type="OrthoDB" id="3180400at2"/>
<dbReference type="FunFam" id="3.40.50.300:FF:000425">
    <property type="entry name" value="Probable ABC transporter, ATP-binding subunit"/>
    <property type="match status" value="1"/>
</dbReference>
<dbReference type="GO" id="GO:0016887">
    <property type="term" value="F:ATP hydrolysis activity"/>
    <property type="evidence" value="ECO:0007669"/>
    <property type="project" value="InterPro"/>
</dbReference>
<evidence type="ECO:0000256" key="4">
    <source>
        <dbReference type="ARBA" id="ARBA00066388"/>
    </source>
</evidence>
<evidence type="ECO:0000313" key="7">
    <source>
        <dbReference type="Proteomes" id="UP000198520"/>
    </source>
</evidence>